<dbReference type="EMBL" id="RCVZ01000004">
    <property type="protein sequence ID" value="RLQ96095.1"/>
    <property type="molecule type" value="Genomic_DNA"/>
</dbReference>
<proteinExistence type="predicted"/>
<evidence type="ECO:0000313" key="4">
    <source>
        <dbReference type="Proteomes" id="UP000276770"/>
    </source>
</evidence>
<evidence type="ECO:0000256" key="1">
    <source>
        <dbReference type="SAM" id="MobiDB-lite"/>
    </source>
</evidence>
<accession>A0A3L7K0H9</accession>
<feature type="transmembrane region" description="Helical" evidence="2">
    <location>
        <begin position="20"/>
        <end position="38"/>
    </location>
</feature>
<keyword evidence="2" id="KW-0812">Transmembrane</keyword>
<evidence type="ECO:0000256" key="2">
    <source>
        <dbReference type="SAM" id="Phobius"/>
    </source>
</evidence>
<dbReference type="AlphaFoldDB" id="A0A3L7K0H9"/>
<comment type="caution">
    <text evidence="3">The sequence shown here is derived from an EMBL/GenBank/DDBJ whole genome shotgun (WGS) entry which is preliminary data.</text>
</comment>
<keyword evidence="2" id="KW-0472">Membrane</keyword>
<dbReference type="Proteomes" id="UP000276770">
    <property type="component" value="Unassembled WGS sequence"/>
</dbReference>
<sequence>MKNPNYNAKSFHRLRIRSGFSCLSVIVVFGIFLLLIGMQDEDSGGMSGTGGAPQRRSGTRSLARKSTAV</sequence>
<reference evidence="3 4" key="1">
    <citation type="submission" date="2018-10" db="EMBL/GenBank/DDBJ databases">
        <title>Falsibacillus sp. genome draft.</title>
        <authorList>
            <person name="Shi S."/>
        </authorList>
    </citation>
    <scope>NUCLEOTIDE SEQUENCE [LARGE SCALE GENOMIC DNA]</scope>
    <source>
        <strain evidence="3 4">GY 10110</strain>
    </source>
</reference>
<keyword evidence="4" id="KW-1185">Reference proteome</keyword>
<feature type="region of interest" description="Disordered" evidence="1">
    <location>
        <begin position="43"/>
        <end position="69"/>
    </location>
</feature>
<protein>
    <submittedName>
        <fullName evidence="3">Uncharacterized protein</fullName>
    </submittedName>
</protein>
<evidence type="ECO:0000313" key="3">
    <source>
        <dbReference type="EMBL" id="RLQ96095.1"/>
    </source>
</evidence>
<organism evidence="3 4">
    <name type="scientific">Falsibacillus albus</name>
    <dbReference type="NCBI Taxonomy" id="2478915"/>
    <lineage>
        <taxon>Bacteria</taxon>
        <taxon>Bacillati</taxon>
        <taxon>Bacillota</taxon>
        <taxon>Bacilli</taxon>
        <taxon>Bacillales</taxon>
        <taxon>Bacillaceae</taxon>
        <taxon>Falsibacillus</taxon>
    </lineage>
</organism>
<gene>
    <name evidence="3" type="ORF">D9X91_07315</name>
</gene>
<name>A0A3L7K0H9_9BACI</name>
<keyword evidence="2" id="KW-1133">Transmembrane helix</keyword>